<dbReference type="GO" id="GO:0006508">
    <property type="term" value="P:proteolysis"/>
    <property type="evidence" value="ECO:0007669"/>
    <property type="project" value="UniProtKB-KW"/>
</dbReference>
<gene>
    <name evidence="6" type="ORF">F383_17892</name>
</gene>
<evidence type="ECO:0000256" key="2">
    <source>
        <dbReference type="ARBA" id="ARBA00022670"/>
    </source>
</evidence>
<evidence type="ECO:0000256" key="3">
    <source>
        <dbReference type="ARBA" id="ARBA00022801"/>
    </source>
</evidence>
<dbReference type="GO" id="GO:0016929">
    <property type="term" value="F:deSUMOylase activity"/>
    <property type="evidence" value="ECO:0007669"/>
    <property type="project" value="TreeGrafter"/>
</dbReference>
<evidence type="ECO:0000313" key="6">
    <source>
        <dbReference type="EMBL" id="KHG00360.1"/>
    </source>
</evidence>
<name>A0A0B0MHX8_GOSAR</name>
<keyword evidence="7" id="KW-1185">Reference proteome</keyword>
<dbReference type="GO" id="GO:0005634">
    <property type="term" value="C:nucleus"/>
    <property type="evidence" value="ECO:0007669"/>
    <property type="project" value="TreeGrafter"/>
</dbReference>
<dbReference type="GO" id="GO:0016926">
    <property type="term" value="P:protein desumoylation"/>
    <property type="evidence" value="ECO:0007669"/>
    <property type="project" value="TreeGrafter"/>
</dbReference>
<dbReference type="PANTHER" id="PTHR12606">
    <property type="entry name" value="SENTRIN/SUMO-SPECIFIC PROTEASE"/>
    <property type="match status" value="1"/>
</dbReference>
<keyword evidence="3" id="KW-0378">Hydrolase</keyword>
<evidence type="ECO:0000313" key="7">
    <source>
        <dbReference type="Proteomes" id="UP000032142"/>
    </source>
</evidence>
<dbReference type="Proteomes" id="UP000032142">
    <property type="component" value="Unassembled WGS sequence"/>
</dbReference>
<dbReference type="PROSITE" id="PS50600">
    <property type="entry name" value="ULP_PROTEASE"/>
    <property type="match status" value="1"/>
</dbReference>
<dbReference type="Gene3D" id="3.40.395.10">
    <property type="entry name" value="Adenoviral Proteinase, Chain A"/>
    <property type="match status" value="1"/>
</dbReference>
<organism evidence="6 7">
    <name type="scientific">Gossypium arboreum</name>
    <name type="common">Tree cotton</name>
    <name type="synonym">Gossypium nanking</name>
    <dbReference type="NCBI Taxonomy" id="29729"/>
    <lineage>
        <taxon>Eukaryota</taxon>
        <taxon>Viridiplantae</taxon>
        <taxon>Streptophyta</taxon>
        <taxon>Embryophyta</taxon>
        <taxon>Tracheophyta</taxon>
        <taxon>Spermatophyta</taxon>
        <taxon>Magnoliopsida</taxon>
        <taxon>eudicotyledons</taxon>
        <taxon>Gunneridae</taxon>
        <taxon>Pentapetalae</taxon>
        <taxon>rosids</taxon>
        <taxon>malvids</taxon>
        <taxon>Malvales</taxon>
        <taxon>Malvaceae</taxon>
        <taxon>Malvoideae</taxon>
        <taxon>Gossypium</taxon>
    </lineage>
</organism>
<sequence>MFLPLCLSSHWVLFYVDIKEKKFSWLDPDPSSLILSYHFENHVKVLLQWFTSFLLPKLGYIDANKWPFIVRNDIPKQKNSVDCGVFVMKYGDCLTHGDCFLFKQEDMVHFRRRIFLDIYRGRLHKKKKQ</sequence>
<comment type="caution">
    <text evidence="6">The sequence shown here is derived from an EMBL/GenBank/DDBJ whole genome shotgun (WGS) entry which is preliminary data.</text>
</comment>
<proteinExistence type="inferred from homology"/>
<evidence type="ECO:0000259" key="5">
    <source>
        <dbReference type="PROSITE" id="PS50600"/>
    </source>
</evidence>
<dbReference type="PANTHER" id="PTHR12606:SF136">
    <property type="entry name" value="ULP1 PROTEASE FAMILY PROTEIN"/>
    <property type="match status" value="1"/>
</dbReference>
<evidence type="ECO:0000256" key="1">
    <source>
        <dbReference type="ARBA" id="ARBA00005234"/>
    </source>
</evidence>
<evidence type="ECO:0000256" key="4">
    <source>
        <dbReference type="ARBA" id="ARBA00022807"/>
    </source>
</evidence>
<feature type="domain" description="Ubiquitin-like protease family profile" evidence="5">
    <location>
        <begin position="1"/>
        <end position="94"/>
    </location>
</feature>
<reference evidence="7" key="1">
    <citation type="submission" date="2014-09" db="EMBL/GenBank/DDBJ databases">
        <authorList>
            <person name="Mudge J."/>
            <person name="Ramaraj T."/>
            <person name="Lindquist I.E."/>
            <person name="Bharti A.K."/>
            <person name="Sundararajan A."/>
            <person name="Cameron C.T."/>
            <person name="Woodward J.E."/>
            <person name="May G.D."/>
            <person name="Brubaker C."/>
            <person name="Broadhvest J."/>
            <person name="Wilkins T.A."/>
        </authorList>
    </citation>
    <scope>NUCLEOTIDE SEQUENCE</scope>
    <source>
        <strain evidence="7">cv. AKA8401</strain>
    </source>
</reference>
<dbReference type="EMBL" id="JRRC01125648">
    <property type="protein sequence ID" value="KHG00360.1"/>
    <property type="molecule type" value="Genomic_DNA"/>
</dbReference>
<comment type="similarity">
    <text evidence="1">Belongs to the peptidase C48 family.</text>
</comment>
<accession>A0A0B0MHX8</accession>
<dbReference type="Pfam" id="PF02902">
    <property type="entry name" value="Peptidase_C48"/>
    <property type="match status" value="1"/>
</dbReference>
<dbReference type="AlphaFoldDB" id="A0A0B0MHX8"/>
<dbReference type="InterPro" id="IPR003653">
    <property type="entry name" value="Peptidase_C48_C"/>
</dbReference>
<protein>
    <submittedName>
        <fullName evidence="6">Ubiquitin-like-specific protease ESD4</fullName>
    </submittedName>
</protein>
<keyword evidence="4" id="KW-0788">Thiol protease</keyword>
<keyword evidence="2 6" id="KW-0645">Protease</keyword>
<dbReference type="SUPFAM" id="SSF54001">
    <property type="entry name" value="Cysteine proteinases"/>
    <property type="match status" value="1"/>
</dbReference>
<dbReference type="InterPro" id="IPR038765">
    <property type="entry name" value="Papain-like_cys_pep_sf"/>
</dbReference>